<accession>A0A1Y6C5L8</accession>
<dbReference type="EMBL" id="FWZX01000013">
    <property type="protein sequence ID" value="SMF38498.1"/>
    <property type="molecule type" value="Genomic_DNA"/>
</dbReference>
<feature type="chain" id="PRO_5012961107" evidence="1">
    <location>
        <begin position="21"/>
        <end position="182"/>
    </location>
</feature>
<dbReference type="STRING" id="560819.SAMN05428998_11332"/>
<name>A0A1Y6C5L8_9PROT</name>
<keyword evidence="1" id="KW-0732">Signal</keyword>
<dbReference type="InterPro" id="IPR018550">
    <property type="entry name" value="Lipid-A_deacylase-rel"/>
</dbReference>
<organism evidence="2 3">
    <name type="scientific">Tistlia consotensis USBA 355</name>
    <dbReference type="NCBI Taxonomy" id="560819"/>
    <lineage>
        <taxon>Bacteria</taxon>
        <taxon>Pseudomonadati</taxon>
        <taxon>Pseudomonadota</taxon>
        <taxon>Alphaproteobacteria</taxon>
        <taxon>Rhodospirillales</taxon>
        <taxon>Rhodovibrionaceae</taxon>
        <taxon>Tistlia</taxon>
    </lineage>
</organism>
<dbReference type="AlphaFoldDB" id="A0A1Y6C5L8"/>
<feature type="signal peptide" evidence="1">
    <location>
        <begin position="1"/>
        <end position="20"/>
    </location>
</feature>
<evidence type="ECO:0000256" key="1">
    <source>
        <dbReference type="SAM" id="SignalP"/>
    </source>
</evidence>
<proteinExistence type="predicted"/>
<dbReference type="RefSeq" id="WP_085123715.1">
    <property type="nucleotide sequence ID" value="NZ_FWZX01000013.1"/>
</dbReference>
<keyword evidence="3" id="KW-1185">Reference proteome</keyword>
<reference evidence="2 3" key="1">
    <citation type="submission" date="2017-04" db="EMBL/GenBank/DDBJ databases">
        <authorList>
            <person name="Afonso C.L."/>
            <person name="Miller P.J."/>
            <person name="Scott M.A."/>
            <person name="Spackman E."/>
            <person name="Goraichik I."/>
            <person name="Dimitrov K.M."/>
            <person name="Suarez D.L."/>
            <person name="Swayne D.E."/>
        </authorList>
    </citation>
    <scope>NUCLEOTIDE SEQUENCE [LARGE SCALE GENOMIC DNA]</scope>
    <source>
        <strain evidence="2 3">USBA 355</strain>
    </source>
</reference>
<dbReference type="Proteomes" id="UP000192917">
    <property type="component" value="Unassembled WGS sequence"/>
</dbReference>
<dbReference type="Pfam" id="PF09411">
    <property type="entry name" value="PagL"/>
    <property type="match status" value="1"/>
</dbReference>
<gene>
    <name evidence="2" type="ORF">SAMN05428998_11332</name>
</gene>
<evidence type="ECO:0000313" key="2">
    <source>
        <dbReference type="EMBL" id="SMF38498.1"/>
    </source>
</evidence>
<dbReference type="Gene3D" id="2.40.160.20">
    <property type="match status" value="1"/>
</dbReference>
<sequence length="182" mass="19334">MKKFLVAALAALSGSLLALAAPTAQAQDISFSKDTSSFLVLNGGYFDVVKGDEPAGSFGAEYRHSEGLFGVFKPMVATFGTSDGSFWIGAGVAVDVYFGDHVVLTGSFAPGYYAKGDGKDLGYPLEFRSKAELGYRFDDTSRLTLGIAHLSNSGAWSDHNPGVEVATVNYYLPLGNLFSMMK</sequence>
<evidence type="ECO:0000313" key="3">
    <source>
        <dbReference type="Proteomes" id="UP000192917"/>
    </source>
</evidence>
<protein>
    <submittedName>
        <fullName evidence="2">Lipid A 3-O-deacylase (PagL)</fullName>
    </submittedName>
</protein>